<feature type="compositionally biased region" description="Polar residues" evidence="3">
    <location>
        <begin position="432"/>
        <end position="442"/>
    </location>
</feature>
<dbReference type="KEGG" id="pca:Pcar_2781"/>
<keyword evidence="4" id="KW-0812">Transmembrane</keyword>
<protein>
    <submittedName>
        <fullName evidence="7">Membrane-associated phosphatase, PAP2_like_Aur1 family, and protein serine/threonine/tyrosine phosphatase</fullName>
    </submittedName>
</protein>
<dbReference type="InterPro" id="IPR016130">
    <property type="entry name" value="Tyr_Pase_AS"/>
</dbReference>
<dbReference type="STRING" id="338963.Pcar_2781"/>
<dbReference type="EMBL" id="CP000142">
    <property type="protein sequence ID" value="ABA90016.1"/>
    <property type="molecule type" value="Genomic_DNA"/>
</dbReference>
<feature type="transmembrane region" description="Helical" evidence="4">
    <location>
        <begin position="60"/>
        <end position="82"/>
    </location>
</feature>
<dbReference type="GO" id="GO:0004721">
    <property type="term" value="F:phosphoprotein phosphatase activity"/>
    <property type="evidence" value="ECO:0007669"/>
    <property type="project" value="UniProtKB-KW"/>
</dbReference>
<keyword evidence="4" id="KW-0472">Membrane</keyword>
<dbReference type="InterPro" id="IPR020422">
    <property type="entry name" value="TYR_PHOSPHATASE_DUAL_dom"/>
</dbReference>
<dbReference type="Pfam" id="PF00782">
    <property type="entry name" value="DSPc"/>
    <property type="match status" value="1"/>
</dbReference>
<dbReference type="Pfam" id="PF14378">
    <property type="entry name" value="PAP2_3"/>
    <property type="match status" value="1"/>
</dbReference>
<dbReference type="CDD" id="cd03386">
    <property type="entry name" value="PAP2_Aur1_like"/>
    <property type="match status" value="1"/>
</dbReference>
<dbReference type="HOGENOM" id="CLU_031173_0_0_7"/>
<keyword evidence="8" id="KW-1185">Reference proteome</keyword>
<evidence type="ECO:0000256" key="1">
    <source>
        <dbReference type="ARBA" id="ARBA00022801"/>
    </source>
</evidence>
<dbReference type="GO" id="GO:0016020">
    <property type="term" value="C:membrane"/>
    <property type="evidence" value="ECO:0007669"/>
    <property type="project" value="UniProtKB-SubCell"/>
</dbReference>
<dbReference type="PANTHER" id="PTHR47216:SF4">
    <property type="entry name" value="OS01G0859400 PROTEIN"/>
    <property type="match status" value="1"/>
</dbReference>
<dbReference type="eggNOG" id="COG0671">
    <property type="taxonomic scope" value="Bacteria"/>
</dbReference>
<keyword evidence="4" id="KW-1133">Transmembrane helix</keyword>
<dbReference type="InterPro" id="IPR029021">
    <property type="entry name" value="Prot-tyrosine_phosphatase-like"/>
</dbReference>
<evidence type="ECO:0000313" key="7">
    <source>
        <dbReference type="EMBL" id="ABA90016.1"/>
    </source>
</evidence>
<dbReference type="Gene3D" id="3.90.190.10">
    <property type="entry name" value="Protein tyrosine phosphatase superfamily"/>
    <property type="match status" value="1"/>
</dbReference>
<dbReference type="SUPFAM" id="SSF52799">
    <property type="entry name" value="(Phosphotyrosine protein) phosphatases II"/>
    <property type="match status" value="1"/>
</dbReference>
<name>Q3A0U1_SYNC1</name>
<reference evidence="7 8" key="2">
    <citation type="journal article" date="2012" name="BMC Genomics">
        <title>The genome of Pelobacter carbinolicus reveals surprising metabolic capabilities and physiological features.</title>
        <authorList>
            <person name="Aklujkar M."/>
            <person name="Haveman S.A."/>
            <person name="Didonato R.Jr."/>
            <person name="Chertkov O."/>
            <person name="Han C.S."/>
            <person name="Land M.L."/>
            <person name="Brown P."/>
            <person name="Lovley D.R."/>
        </authorList>
    </citation>
    <scope>NUCLEOTIDE SEQUENCE [LARGE SCALE GENOMIC DNA]</scope>
    <source>
        <strain evidence="8">DSM 2380 / NBRC 103641 / GraBd1</strain>
    </source>
</reference>
<dbReference type="RefSeq" id="WP_011342561.1">
    <property type="nucleotide sequence ID" value="NC_007498.2"/>
</dbReference>
<evidence type="ECO:0000259" key="5">
    <source>
        <dbReference type="PROSITE" id="PS50054"/>
    </source>
</evidence>
<organism evidence="7 8">
    <name type="scientific">Syntrophotalea carbinolica (strain DSM 2380 / NBRC 103641 / GraBd1)</name>
    <name type="common">Pelobacter carbinolicus</name>
    <dbReference type="NCBI Taxonomy" id="338963"/>
    <lineage>
        <taxon>Bacteria</taxon>
        <taxon>Pseudomonadati</taxon>
        <taxon>Thermodesulfobacteriota</taxon>
        <taxon>Desulfuromonadia</taxon>
        <taxon>Desulfuromonadales</taxon>
        <taxon>Syntrophotaleaceae</taxon>
        <taxon>Syntrophotalea</taxon>
    </lineage>
</organism>
<evidence type="ECO:0000256" key="2">
    <source>
        <dbReference type="ARBA" id="ARBA00022912"/>
    </source>
</evidence>
<accession>Q3A0U1</accession>
<feature type="transmembrane region" description="Helical" evidence="4">
    <location>
        <begin position="15"/>
        <end position="40"/>
    </location>
</feature>
<reference evidence="8" key="1">
    <citation type="submission" date="2005-10" db="EMBL/GenBank/DDBJ databases">
        <title>Complete sequence of Pelobacter carbinolicus DSM 2380.</title>
        <authorList>
            <person name="Copeland A."/>
            <person name="Lucas S."/>
            <person name="Lapidus A."/>
            <person name="Barry K."/>
            <person name="Detter J.C."/>
            <person name="Glavina T."/>
            <person name="Hammon N."/>
            <person name="Israni S."/>
            <person name="Pitluck S."/>
            <person name="Chertkov O."/>
            <person name="Schmutz J."/>
            <person name="Larimer F."/>
            <person name="Land M."/>
            <person name="Kyrpides N."/>
            <person name="Ivanova N."/>
            <person name="Richardson P."/>
        </authorList>
    </citation>
    <scope>NUCLEOTIDE SEQUENCE [LARGE SCALE GENOMIC DNA]</scope>
    <source>
        <strain evidence="8">DSM 2380 / NBRC 103641 / GraBd1</strain>
    </source>
</reference>
<keyword evidence="1" id="KW-0378">Hydrolase</keyword>
<dbReference type="PROSITE" id="PS50054">
    <property type="entry name" value="TYR_PHOSPHATASE_DUAL"/>
    <property type="match status" value="1"/>
</dbReference>
<dbReference type="InterPro" id="IPR026841">
    <property type="entry name" value="Aur1/Ipt1"/>
</dbReference>
<feature type="domain" description="Tyrosine specific protein phosphatases" evidence="6">
    <location>
        <begin position="361"/>
        <end position="429"/>
    </location>
</feature>
<proteinExistence type="predicted"/>
<sequence>MGDIHRFRGTARRDLIDAVLTASGTSLLFILVYGGCSWITAQRSGIGTLVFGWERSIPFIPAMIVPYMSIDLLFVGAPFLCSDIAERRLLAKRLCFVILVAGGFFLLMPLRFAFPRPVPEDWTAPIFRFLHGFDRPYNMFPSLHIALRTLLADTYARHTRGLLRLTVHIWFSLIGLSTVLTWQHHVIDVAGGFTLALLCFYLIRQPFAQSPVCNRRVGLYYITGATICVMAAIGFSTPGVLLLWPAFALYAVGAAYLGVATCPYHKHNGKLPLSSRWLLAPVLSGHRFSLLYYRRRTAPWNEIIPGLWLGRQLDEEEAKHAIDAGVTAVLDLTSEFSEPKTFRALRYLNLPVLDLTAPRRKQLVEAIEFIGNERQEGTVYVHCKIGFSRSAAVVGTYLLRAGITKTADQAIAMMRRARPGLIVRPEARRTIQQEQTRLSSATPGRKRQVTPLPEGATHHDPFPMSQTGTDAGEKMPAP</sequence>
<dbReference type="OrthoDB" id="194849at2"/>
<dbReference type="InterPro" id="IPR000387">
    <property type="entry name" value="Tyr_Pase_dom"/>
</dbReference>
<dbReference type="AlphaFoldDB" id="Q3A0U1"/>
<evidence type="ECO:0000256" key="4">
    <source>
        <dbReference type="SAM" id="Phobius"/>
    </source>
</evidence>
<dbReference type="PROSITE" id="PS00383">
    <property type="entry name" value="TYR_PHOSPHATASE_1"/>
    <property type="match status" value="1"/>
</dbReference>
<evidence type="ECO:0000259" key="6">
    <source>
        <dbReference type="PROSITE" id="PS50056"/>
    </source>
</evidence>
<dbReference type="InterPro" id="IPR000340">
    <property type="entry name" value="Dual-sp_phosphatase_cat-dom"/>
</dbReference>
<feature type="transmembrane region" description="Helical" evidence="4">
    <location>
        <begin position="242"/>
        <end position="264"/>
    </location>
</feature>
<feature type="region of interest" description="Disordered" evidence="3">
    <location>
        <begin position="428"/>
        <end position="478"/>
    </location>
</feature>
<dbReference type="Proteomes" id="UP000002534">
    <property type="component" value="Chromosome"/>
</dbReference>
<dbReference type="SMART" id="SM00195">
    <property type="entry name" value="DSPc"/>
    <property type="match status" value="1"/>
</dbReference>
<feature type="transmembrane region" description="Helical" evidence="4">
    <location>
        <begin position="189"/>
        <end position="207"/>
    </location>
</feature>
<dbReference type="PROSITE" id="PS50056">
    <property type="entry name" value="TYR_PHOSPHATASE_2"/>
    <property type="match status" value="1"/>
</dbReference>
<dbReference type="eggNOG" id="COG2453">
    <property type="taxonomic scope" value="Bacteria"/>
</dbReference>
<evidence type="ECO:0000313" key="8">
    <source>
        <dbReference type="Proteomes" id="UP000002534"/>
    </source>
</evidence>
<feature type="transmembrane region" description="Helical" evidence="4">
    <location>
        <begin position="219"/>
        <end position="236"/>
    </location>
</feature>
<dbReference type="SUPFAM" id="SSF48317">
    <property type="entry name" value="Acid phosphatase/Vanadium-dependent haloperoxidase"/>
    <property type="match status" value="1"/>
</dbReference>
<dbReference type="InterPro" id="IPR036938">
    <property type="entry name" value="PAP2/HPO_sf"/>
</dbReference>
<feature type="domain" description="Tyrosine-protein phosphatase" evidence="5">
    <location>
        <begin position="299"/>
        <end position="443"/>
    </location>
</feature>
<keyword evidence="2" id="KW-0904">Protein phosphatase</keyword>
<dbReference type="PANTHER" id="PTHR47216">
    <property type="match status" value="1"/>
</dbReference>
<feature type="transmembrane region" description="Helical" evidence="4">
    <location>
        <begin position="94"/>
        <end position="114"/>
    </location>
</feature>
<evidence type="ECO:0000256" key="3">
    <source>
        <dbReference type="SAM" id="MobiDB-lite"/>
    </source>
</evidence>
<gene>
    <name evidence="7" type="ordered locus">Pcar_2781</name>
</gene>